<keyword evidence="3 7" id="KW-0547">Nucleotide-binding</keyword>
<dbReference type="PANTHER" id="PTHR22594">
    <property type="entry name" value="ASPARTYL/LYSYL-TRNA SYNTHETASE"/>
    <property type="match status" value="1"/>
</dbReference>
<dbReference type="InterPro" id="IPR002312">
    <property type="entry name" value="Asp/Asn-tRNA-synth_IIb"/>
</dbReference>
<evidence type="ECO:0000256" key="6">
    <source>
        <dbReference type="ARBA" id="ARBA00023146"/>
    </source>
</evidence>
<evidence type="ECO:0000256" key="5">
    <source>
        <dbReference type="ARBA" id="ARBA00022917"/>
    </source>
</evidence>
<dbReference type="InterPro" id="IPR006195">
    <property type="entry name" value="aa-tRNA-synth_II"/>
</dbReference>
<dbReference type="PANTHER" id="PTHR22594:SF34">
    <property type="entry name" value="ASPARAGINE--TRNA LIGASE, MITOCHONDRIAL-RELATED"/>
    <property type="match status" value="1"/>
</dbReference>
<dbReference type="PROSITE" id="PS50862">
    <property type="entry name" value="AA_TRNA_LIGASE_II"/>
    <property type="match status" value="1"/>
</dbReference>
<keyword evidence="5 7" id="KW-0648">Protein biosynthesis</keyword>
<dbReference type="EMBL" id="JACHIA010000038">
    <property type="protein sequence ID" value="MBB6074045.1"/>
    <property type="molecule type" value="Genomic_DNA"/>
</dbReference>
<keyword evidence="2 7" id="KW-0436">Ligase</keyword>
<dbReference type="GO" id="GO:0005524">
    <property type="term" value="F:ATP binding"/>
    <property type="evidence" value="ECO:0007669"/>
    <property type="project" value="UniProtKB-UniRule"/>
</dbReference>
<evidence type="ECO:0000313" key="10">
    <source>
        <dbReference type="Proteomes" id="UP000582837"/>
    </source>
</evidence>
<name>A0A841H6X4_9BACT</name>
<dbReference type="EC" id="6.1.1.22" evidence="7"/>
<evidence type="ECO:0000256" key="4">
    <source>
        <dbReference type="ARBA" id="ARBA00022840"/>
    </source>
</evidence>
<proteinExistence type="inferred from homology"/>
<dbReference type="InterPro" id="IPR012340">
    <property type="entry name" value="NA-bd_OB-fold"/>
</dbReference>
<evidence type="ECO:0000256" key="2">
    <source>
        <dbReference type="ARBA" id="ARBA00022598"/>
    </source>
</evidence>
<dbReference type="InterPro" id="IPR045864">
    <property type="entry name" value="aa-tRNA-synth_II/BPL/LPL"/>
</dbReference>
<dbReference type="NCBIfam" id="NF003037">
    <property type="entry name" value="PRK03932.1"/>
    <property type="match status" value="1"/>
</dbReference>
<dbReference type="AlphaFoldDB" id="A0A841H6X4"/>
<dbReference type="FunFam" id="3.30.930.10:FF:000016">
    <property type="entry name" value="Asparagine--tRNA ligase"/>
    <property type="match status" value="1"/>
</dbReference>
<dbReference type="InterPro" id="IPR004364">
    <property type="entry name" value="Aa-tRNA-synt_II"/>
</dbReference>
<comment type="similarity">
    <text evidence="1 7">Belongs to the class-II aminoacyl-tRNA synthetase family.</text>
</comment>
<dbReference type="InterPro" id="IPR004522">
    <property type="entry name" value="Asn-tRNA-ligase"/>
</dbReference>
<evidence type="ECO:0000256" key="1">
    <source>
        <dbReference type="ARBA" id="ARBA00008226"/>
    </source>
</evidence>
<gene>
    <name evidence="7" type="primary">asnS</name>
    <name evidence="9" type="ORF">HNQ61_005726</name>
</gene>
<keyword evidence="10" id="KW-1185">Reference proteome</keyword>
<dbReference type="Proteomes" id="UP000582837">
    <property type="component" value="Unassembled WGS sequence"/>
</dbReference>
<keyword evidence="6 7" id="KW-0030">Aminoacyl-tRNA synthetase</keyword>
<comment type="subunit">
    <text evidence="7">Homodimer.</text>
</comment>
<dbReference type="Pfam" id="PF01336">
    <property type="entry name" value="tRNA_anti-codon"/>
    <property type="match status" value="1"/>
</dbReference>
<evidence type="ECO:0000256" key="7">
    <source>
        <dbReference type="HAMAP-Rule" id="MF_00534"/>
    </source>
</evidence>
<accession>A0A841H6X4</accession>
<evidence type="ECO:0000256" key="3">
    <source>
        <dbReference type="ARBA" id="ARBA00022741"/>
    </source>
</evidence>
<keyword evidence="7" id="KW-0963">Cytoplasm</keyword>
<organism evidence="9 10">
    <name type="scientific">Longimicrobium terrae</name>
    <dbReference type="NCBI Taxonomy" id="1639882"/>
    <lineage>
        <taxon>Bacteria</taxon>
        <taxon>Pseudomonadati</taxon>
        <taxon>Gemmatimonadota</taxon>
        <taxon>Longimicrobiia</taxon>
        <taxon>Longimicrobiales</taxon>
        <taxon>Longimicrobiaceae</taxon>
        <taxon>Longimicrobium</taxon>
    </lineage>
</organism>
<dbReference type="GO" id="GO:0003676">
    <property type="term" value="F:nucleic acid binding"/>
    <property type="evidence" value="ECO:0007669"/>
    <property type="project" value="InterPro"/>
</dbReference>
<dbReference type="Gene3D" id="3.30.930.10">
    <property type="entry name" value="Bira Bifunctional Protein, Domain 2"/>
    <property type="match status" value="1"/>
</dbReference>
<dbReference type="NCBIfam" id="TIGR00457">
    <property type="entry name" value="asnS"/>
    <property type="match status" value="1"/>
</dbReference>
<feature type="domain" description="Aminoacyl-transfer RNA synthetases class-II family profile" evidence="8">
    <location>
        <begin position="139"/>
        <end position="456"/>
    </location>
</feature>
<evidence type="ECO:0000259" key="8">
    <source>
        <dbReference type="PROSITE" id="PS50862"/>
    </source>
</evidence>
<dbReference type="CDD" id="cd00776">
    <property type="entry name" value="AsxRS_core"/>
    <property type="match status" value="1"/>
</dbReference>
<dbReference type="Gene3D" id="2.40.50.140">
    <property type="entry name" value="Nucleic acid-binding proteins"/>
    <property type="match status" value="1"/>
</dbReference>
<dbReference type="GO" id="GO:0004816">
    <property type="term" value="F:asparagine-tRNA ligase activity"/>
    <property type="evidence" value="ECO:0007669"/>
    <property type="project" value="UniProtKB-UniRule"/>
</dbReference>
<dbReference type="HAMAP" id="MF_00534">
    <property type="entry name" value="Asn_tRNA_synth"/>
    <property type="match status" value="1"/>
</dbReference>
<dbReference type="InterPro" id="IPR004365">
    <property type="entry name" value="NA-bd_OB_tRNA"/>
</dbReference>
<keyword evidence="4 7" id="KW-0067">ATP-binding</keyword>
<comment type="catalytic activity">
    <reaction evidence="7">
        <text>tRNA(Asn) + L-asparagine + ATP = L-asparaginyl-tRNA(Asn) + AMP + diphosphate + H(+)</text>
        <dbReference type="Rhea" id="RHEA:11180"/>
        <dbReference type="Rhea" id="RHEA-COMP:9659"/>
        <dbReference type="Rhea" id="RHEA-COMP:9674"/>
        <dbReference type="ChEBI" id="CHEBI:15378"/>
        <dbReference type="ChEBI" id="CHEBI:30616"/>
        <dbReference type="ChEBI" id="CHEBI:33019"/>
        <dbReference type="ChEBI" id="CHEBI:58048"/>
        <dbReference type="ChEBI" id="CHEBI:78442"/>
        <dbReference type="ChEBI" id="CHEBI:78515"/>
        <dbReference type="ChEBI" id="CHEBI:456215"/>
        <dbReference type="EC" id="6.1.1.22"/>
    </reaction>
</comment>
<dbReference type="SUPFAM" id="SSF50249">
    <property type="entry name" value="Nucleic acid-binding proteins"/>
    <property type="match status" value="1"/>
</dbReference>
<dbReference type="GO" id="GO:0005737">
    <property type="term" value="C:cytoplasm"/>
    <property type="evidence" value="ECO:0007669"/>
    <property type="project" value="UniProtKB-SubCell"/>
</dbReference>
<sequence>MSRTSISQVLAGALAAGQPVTVKGWVRTRRDSKAGLSFIHVHDGSCFAPIQVVASNELPNYAGEVQRLTTGCSVSVRGEVIATPDRPQPFEIRADSVEVLGWVEDPETYPIQPKQHSMEFLRGVAHLRPRTNTFGAVARVRHTLSMAVHRFFDQRGFFWVHTPIITTSDAEGAGEMFRVSTLDLANLPRTENGAIDFEQDFFGRAAHLTVSGQLNVEAYAMALSNVYTFGPTFRAEKSNTSRHLAEFWMVEPEIAFADLHEDADLAEAMLKSVFTDLLNERADDMAFFEERVQKGVLQRLESFVSTSFERMEYTDAIRHLEGAKKKFEFPVKWGVDLATEHERWLTEEHVGRPIVVMNYPKEIKSFYMRENEDGRTVAAMDVLAPGIGEIIGGSQREERLDVLDRRMDEMGLDREGYAWYRDLRRYGTVPHAGFGLGFERLVVYATGIANIRDAIPYPRTPGSAEF</sequence>
<dbReference type="PRINTS" id="PR01042">
    <property type="entry name" value="TRNASYNTHASP"/>
</dbReference>
<protein>
    <recommendedName>
        <fullName evidence="7">Asparagine--tRNA ligase</fullName>
        <ecNumber evidence="7">6.1.1.22</ecNumber>
    </recommendedName>
    <alternativeName>
        <fullName evidence="7">Asparaginyl-tRNA synthetase</fullName>
        <shortName evidence="7">AsnRS</shortName>
    </alternativeName>
</protein>
<comment type="subcellular location">
    <subcellularLocation>
        <location evidence="7">Cytoplasm</location>
    </subcellularLocation>
</comment>
<dbReference type="SUPFAM" id="SSF55681">
    <property type="entry name" value="Class II aaRS and biotin synthetases"/>
    <property type="match status" value="1"/>
</dbReference>
<reference evidence="9 10" key="1">
    <citation type="submission" date="2020-08" db="EMBL/GenBank/DDBJ databases">
        <title>Genomic Encyclopedia of Type Strains, Phase IV (KMG-IV): sequencing the most valuable type-strain genomes for metagenomic binning, comparative biology and taxonomic classification.</title>
        <authorList>
            <person name="Goeker M."/>
        </authorList>
    </citation>
    <scope>NUCLEOTIDE SEQUENCE [LARGE SCALE GENOMIC DNA]</scope>
    <source>
        <strain evidence="9 10">DSM 29007</strain>
    </source>
</reference>
<dbReference type="Pfam" id="PF00152">
    <property type="entry name" value="tRNA-synt_2"/>
    <property type="match status" value="1"/>
</dbReference>
<dbReference type="CDD" id="cd04318">
    <property type="entry name" value="EcAsnRS_like_N"/>
    <property type="match status" value="1"/>
</dbReference>
<evidence type="ECO:0000313" key="9">
    <source>
        <dbReference type="EMBL" id="MBB6074045.1"/>
    </source>
</evidence>
<dbReference type="RefSeq" id="WP_170039213.1">
    <property type="nucleotide sequence ID" value="NZ_JABDTL010000002.1"/>
</dbReference>
<dbReference type="GO" id="GO:0006421">
    <property type="term" value="P:asparaginyl-tRNA aminoacylation"/>
    <property type="evidence" value="ECO:0007669"/>
    <property type="project" value="UniProtKB-UniRule"/>
</dbReference>
<comment type="caution">
    <text evidence="9">The sequence shown here is derived from an EMBL/GenBank/DDBJ whole genome shotgun (WGS) entry which is preliminary data.</text>
</comment>